<evidence type="ECO:0000259" key="4">
    <source>
        <dbReference type="Pfam" id="PF20262"/>
    </source>
</evidence>
<dbReference type="PANTHER" id="PTHR31781">
    <property type="entry name" value="UNC80"/>
    <property type="match status" value="1"/>
</dbReference>
<proteinExistence type="predicted"/>
<sequence>MPKRKHDEDPEELSVPLPIQNFLWRQTSPFIRPKFGKLHEASCMEQREACKSFEKVLVQNIQFGLSPSLTQAIKSISRWRLIQAAFPHVMHCCAALLYRRKDTCLDKLGTPETKLLYTLQWIILDATEECADAEAEQGIFHPPCHYLFPISSIQVFVYLFAPLGDFLKHSDFMTSFRLENGLKLWESLWEYKHPNVPCFTTRVMPKRTFLRGRRDKQNAAKFGDVFIGAGTLSKRLSKDHCTTSVDSSDTVPTVNSPASTGSENVKEESESNKSSSKEDSKKDTLFCDICSSLAVIQKDSNLLKCNCGNISIQETPASNAAETVEKLENATVGEKTGKADVAMATYLDVAVLRCLFISQWLEEGIFWALKYLYQRLKDIKEASSEISCVRKRSYSLPIPEIEVSLYQSPEQVKKEYSSGMEGIFTVDTSYQPPSHHTSMHELHQSSLDGQSEKQRSKKMKIGDWKSFVEEKFRIHEKLSDRTGKDQCSSLSEGQGMAIISEPYSRSDLKTCLSSDHLEMQRPKSALAMLDHKHSESEDGDSTELIKAEMVRGRSMPSLHHYGEHKTDSSASQVTQQPVSLGVKKVPAYHTFSVPNPIITVTEHSPVASVQFFLNQDSGNGQRDDCSPPNTPNPSNQHFAITRSQTDSNIMYDTESSLEATGSTYYITSDGDICMEVVLKAVHSATLGDSSLSLRVCEIALNMLDLLLSFGIISKTAEKEQEQLDKSEEALISTPGTENSTLNQPVEKPKSVPEKKKEELSLHNLFMDSLWRICKYLGCPLSCGELPRSRPTSEALRLQILNAFNRLYEVDKQQFRSFLRDIVNQRPLLEVMDFFHSFVGFCMESGSPVSPIAQKRASTSGSQENNFRHSYANNFGAGFGKAGHRDAENLVIGSSFKSVVSRLVLARKDLKSQENMSLYRNIRQFMAYVREYHGGVFRRVALSGLLDSAERPYKKNKNTIPTTRIVRHTKSVDHEDYRDPIYSPTVFVVDETALTKSSRKSFFRKRGVRKMPSAQNILDDKDDLSSCPSPAPGQVAPPFLRTDKTVTPRLSVSDDENLSLQPTPKHKGNRFQIVNWLKGDKMKQSDFSFGEDDNNFPSALLEGYSLPEKLSRGSSVISRTPKYSHKSSSHVSMTLSKARKRMEDHLTKIGFGRNKSKHGSFEEPLDISRRNSCDFDHGLKEGEFLVAKESKLVNIIAVKEGMMRLSFQMEACLPGSIPDPPLLAAALDLKAPVVARAALYLECAHFVHRCNKGCWPNWMRNNLPIVRSSNPHSNRITHADMRRTDAFQKASGKMFYQWAEAIGYRLEELLEKDEKELGLNSSDENKKRQLRIEDEEEDFLDEACVNPGGSDCPFALQISACQLLLEITAFMRETYQYLPHKGSRLMSIKDKPMFEPRSTANRRWSMALSSVGSLSDPPGERRISFFLQDNERCNDVDGESQNSSNTTLTIQEEEEKKGRRLGRPRLLRRGLGSSAGNSSSFKRRSLKLKKPSERRNRARSSTFAEDEEDIAAMLQRTDSIRSKRKVSAVSDRSDTSDKVDLSGEESPGVLSDDLAPESPPEVTESDDGLLTKNFPWLKVMVRILKNLNYDCSHQYFCPTNCYRRQMRSCNRLVNAVRKVYGDSFGMLLDAEKQEEDKGELKKEKKIKKIITAPSSPLRRKASVAHIDKLERPSDVPHLAAFRSLHSSTTFLAHDIESGVHIKDTEGKTTQPPGNKKDKEKFKDDLPVLKYIKSQVKSLFHCSISTVIKGAVVMPEELFNEILSVSWGLLLEWDYQLTASAAVAFILASVKAPEFATQLLAQELKHDDPARRISAILKFQVLWKNRYQCWPRMEEGAHITFKVPPPNIEFTLPSPKIASDHVPVADTPWMPHVKAKVEEVTINQDQTLQRSFVTATKTRRKQQMELVHRALQEEEEKKRIERENYNITTASVTSQAAHEPALFHSIEEHEEGDQDISVERVITHHMQTAQALFPSCLCSAAIPIINLLEDAQVNGEGISVYEAALKVTYLCLTEDTALFLRHILEKLTRERQNEMFQILRKLLRYIPQLPPQSACALFNYLIGYVMFYVRAPIEGGQDHIGNALSVLWQVAPSVNGLFLKDLKQVLRKEQCDATLLITANVPSAKKIIIHGPDASGIPSQYPIHEDTQFSLILQDSLDFFGIEETQHNSYFLVDTKTNMMHCPESYVRDFYFFKRSQYPQLSLIHMNPDIAFETMQNQSFKLRFLELGKVLMSLAISNSNTQISQRVFFLHEELMKLPSFPRKALESDFNLYSGSLGKEMLAMDTLHKMVWVKLVSRMFEAMAGLFVHSSDIHLFLNVVNGSLVLHPEDAMILRLCMSTFLNAALQFKNIFASNGYLLIMPTILRIYSNHQTNNLLCRTLEFVCKQFYILHRKPFILQMFGAAAPILDMDVQSSYGDASKVQPKAFFQLLQSLEQYVVDPLDILELVNVEKPLRALDFCYQNDPDTLSILDAISLCITVVAYAADSHRGHQMLTILEAVLPFYLRHLQNLTTKKETPGGSRSELSMIHNISICMKTLISNCEALARNYTGPQRTTDLRGSSIKNMSRGACSPPYEVDDDSHSKFMTDSYYSSRKPQQQQYDRQIGDSDIMKTEFRRPRDILLSVVSEFHTICSARLADLTKKLRDLSSKSTELLDNKCHFRLAEVAHSLLKVAPYDPITMSCRGLQRYMNEVLPHSEWAQEAMRPALIMVLRRIEKTFSKIAKKPTIRRLTDWNAARSLLKGVYLTLYRHPYIVHLPHLKSLVSGCQSIILGDQSSFAESSTNLPSTASIMGQSPPPGFCSIVVRLIAMQMIALGETQSLESVCGGSSAYSTPEKIEMYLMNLILPLCIRISSSIKDVPKLRHTDIAFALTMILHALAPISPQSSSTAKGASDSSTQGKSPNRSKMFLFHIGFLGLKVLMVCFEKQLSNDWYRIACCIRELGNRMQGGMGLWNFIDFTVTHRTPLYILLYPMIKCKMLNTICDNEQEYSFQQRIKGKLMGHNLPTPKSHGALYIDLVSELKSLKEDLISWKIGGGKVERLKSTVSTDHSTSDTSQQVGFLYQTTRRSEHSGLNDNPTEQKSETKTDIPPPTEPPKHSVPFIRGASTDSSLPPMEPEAEASTFTNISKHIHKGLSIRFSSRGGSRQVLRQLLRRSSYPYPEDEASTAEEGLSKRNPAVSEPRLWRKSTFHIKRDGNKKAGVGSGSSLTSLGTTRQVEEQESLHDSPGDQTDSVSQPPSCPTSPVGGVQSPDPDSDTHLPRHRLQRQKAPSRKTFRYRKSHRGAGWAAHTEEESGGESIAMIPTKQATQLPLAEEDNPQAMPEVAFIQKQSRQKIASLMAGEESPVERRAKRHHGKKRFRSHSQSPTSPLSPGDAHTLGDSVESLGNGEKCTLLQEGESQLEESEVSLLMVSPSKDIDNTCV</sequence>
<dbReference type="InterPro" id="IPR046460">
    <property type="entry name" value="UNC80_C"/>
</dbReference>
<evidence type="ECO:0000259" key="2">
    <source>
        <dbReference type="Pfam" id="PF15778"/>
    </source>
</evidence>
<feature type="region of interest" description="Disordered" evidence="1">
    <location>
        <begin position="431"/>
        <end position="455"/>
    </location>
</feature>
<dbReference type="GO" id="GO:0030424">
    <property type="term" value="C:axon"/>
    <property type="evidence" value="ECO:0007669"/>
    <property type="project" value="TreeGrafter"/>
</dbReference>
<feature type="compositionally biased region" description="Basic and acidic residues" evidence="1">
    <location>
        <begin position="3063"/>
        <end position="3083"/>
    </location>
</feature>
<feature type="compositionally biased region" description="Basic and acidic residues" evidence="1">
    <location>
        <begin position="3212"/>
        <end position="3223"/>
    </location>
</feature>
<feature type="region of interest" description="Disordered" evidence="1">
    <location>
        <begin position="3155"/>
        <end position="3295"/>
    </location>
</feature>
<dbReference type="Pfam" id="PF15778">
    <property type="entry name" value="UNC80_N"/>
    <property type="match status" value="1"/>
</dbReference>
<feature type="region of interest" description="Disordered" evidence="1">
    <location>
        <begin position="3331"/>
        <end position="3387"/>
    </location>
</feature>
<organism evidence="5 6">
    <name type="scientific">Larinioides sclopetarius</name>
    <dbReference type="NCBI Taxonomy" id="280406"/>
    <lineage>
        <taxon>Eukaryota</taxon>
        <taxon>Metazoa</taxon>
        <taxon>Ecdysozoa</taxon>
        <taxon>Arthropoda</taxon>
        <taxon>Chelicerata</taxon>
        <taxon>Arachnida</taxon>
        <taxon>Araneae</taxon>
        <taxon>Araneomorphae</taxon>
        <taxon>Entelegynae</taxon>
        <taxon>Araneoidea</taxon>
        <taxon>Araneidae</taxon>
        <taxon>Larinioides</taxon>
    </lineage>
</organism>
<dbReference type="PANTHER" id="PTHR31781:SF1">
    <property type="entry name" value="PROTEIN UNC-80 HOMOLOG"/>
    <property type="match status" value="1"/>
</dbReference>
<comment type="caution">
    <text evidence="5">The sequence shown here is derived from an EMBL/GenBank/DDBJ whole genome shotgun (WGS) entry which is preliminary data.</text>
</comment>
<dbReference type="Pfam" id="PF20262">
    <property type="entry name" value="UNC80_C"/>
    <property type="match status" value="1"/>
</dbReference>
<protein>
    <recommendedName>
        <fullName evidence="7">Protein unc-80 homolog</fullName>
    </recommendedName>
</protein>
<evidence type="ECO:0000313" key="6">
    <source>
        <dbReference type="Proteomes" id="UP001497382"/>
    </source>
</evidence>
<feature type="compositionally biased region" description="Polar residues" evidence="1">
    <location>
        <begin position="733"/>
        <end position="743"/>
    </location>
</feature>
<dbReference type="EMBL" id="CAXIEN010000322">
    <property type="protein sequence ID" value="CAL1293232.1"/>
    <property type="molecule type" value="Genomic_DNA"/>
</dbReference>
<feature type="compositionally biased region" description="Low complexity" evidence="1">
    <location>
        <begin position="242"/>
        <end position="256"/>
    </location>
</feature>
<feature type="compositionally biased region" description="Basic and acidic residues" evidence="1">
    <location>
        <begin position="264"/>
        <end position="279"/>
    </location>
</feature>
<feature type="compositionally biased region" description="Low complexity" evidence="1">
    <location>
        <begin position="1468"/>
        <end position="1479"/>
    </location>
</feature>
<feature type="domain" description="Cation channel complex component UNC80 N-terminal" evidence="2">
    <location>
        <begin position="14"/>
        <end position="206"/>
    </location>
</feature>
<feature type="compositionally biased region" description="Basic residues" evidence="1">
    <location>
        <begin position="1457"/>
        <end position="1467"/>
    </location>
</feature>
<feature type="compositionally biased region" description="Basic residues" evidence="1">
    <location>
        <begin position="3256"/>
        <end position="3278"/>
    </location>
</feature>
<feature type="region of interest" description="Disordered" evidence="1">
    <location>
        <begin position="617"/>
        <end position="637"/>
    </location>
</feature>
<feature type="region of interest" description="Disordered" evidence="1">
    <location>
        <begin position="1433"/>
        <end position="1503"/>
    </location>
</feature>
<dbReference type="InterPro" id="IPR031542">
    <property type="entry name" value="UNC80_N"/>
</dbReference>
<feature type="compositionally biased region" description="Polar residues" evidence="1">
    <location>
        <begin position="1438"/>
        <end position="1449"/>
    </location>
</feature>
<feature type="region of interest" description="Disordered" evidence="1">
    <location>
        <begin position="3063"/>
        <end position="3115"/>
    </location>
</feature>
<gene>
    <name evidence="5" type="ORF">LARSCL_LOCUS18085</name>
</gene>
<feature type="domain" description="Protein UNC80 central region" evidence="3">
    <location>
        <begin position="1187"/>
        <end position="1949"/>
    </location>
</feature>
<feature type="compositionally biased region" description="Basic and acidic residues" evidence="1">
    <location>
        <begin position="1530"/>
        <end position="1540"/>
    </location>
</feature>
<dbReference type="InterPro" id="IPR045852">
    <property type="entry name" value="UNC80_central"/>
</dbReference>
<reference evidence="5 6" key="1">
    <citation type="submission" date="2024-04" db="EMBL/GenBank/DDBJ databases">
        <authorList>
            <person name="Rising A."/>
            <person name="Reimegard J."/>
            <person name="Sonavane S."/>
            <person name="Akerstrom W."/>
            <person name="Nylinder S."/>
            <person name="Hedman E."/>
            <person name="Kallberg Y."/>
        </authorList>
    </citation>
    <scope>NUCLEOTIDE SEQUENCE [LARGE SCALE GENOMIC DNA]</scope>
</reference>
<feature type="domain" description="Protein UNC80 C-terminal" evidence="4">
    <location>
        <begin position="1953"/>
        <end position="3025"/>
    </location>
</feature>
<dbReference type="GO" id="GO:0055080">
    <property type="term" value="P:monoatomic cation homeostasis"/>
    <property type="evidence" value="ECO:0007669"/>
    <property type="project" value="TreeGrafter"/>
</dbReference>
<dbReference type="GO" id="GO:0034703">
    <property type="term" value="C:cation channel complex"/>
    <property type="evidence" value="ECO:0007669"/>
    <property type="project" value="TreeGrafter"/>
</dbReference>
<feature type="region of interest" description="Disordered" evidence="1">
    <location>
        <begin position="241"/>
        <end position="279"/>
    </location>
</feature>
<feature type="compositionally biased region" description="Low complexity" evidence="1">
    <location>
        <begin position="3201"/>
        <end position="3210"/>
    </location>
</feature>
<feature type="region of interest" description="Disordered" evidence="1">
    <location>
        <begin position="723"/>
        <end position="754"/>
    </location>
</feature>
<evidence type="ECO:0000259" key="3">
    <source>
        <dbReference type="Pfam" id="PF19424"/>
    </source>
</evidence>
<dbReference type="GO" id="GO:0005261">
    <property type="term" value="F:monoatomic cation channel activity"/>
    <property type="evidence" value="ECO:0007669"/>
    <property type="project" value="TreeGrafter"/>
</dbReference>
<dbReference type="Proteomes" id="UP001497382">
    <property type="component" value="Unassembled WGS sequence"/>
</dbReference>
<feature type="compositionally biased region" description="Basic residues" evidence="1">
    <location>
        <begin position="3345"/>
        <end position="3357"/>
    </location>
</feature>
<feature type="compositionally biased region" description="Polar residues" evidence="1">
    <location>
        <begin position="3224"/>
        <end position="3233"/>
    </location>
</feature>
<feature type="region of interest" description="Disordered" evidence="1">
    <location>
        <begin position="1017"/>
        <end position="1039"/>
    </location>
</feature>
<evidence type="ECO:0000313" key="5">
    <source>
        <dbReference type="EMBL" id="CAL1293232.1"/>
    </source>
</evidence>
<dbReference type="Pfam" id="PF19424">
    <property type="entry name" value="UNC80"/>
    <property type="match status" value="1"/>
</dbReference>
<evidence type="ECO:0008006" key="7">
    <source>
        <dbReference type="Google" id="ProtNLM"/>
    </source>
</evidence>
<accession>A0AAV2BB01</accession>
<keyword evidence="6" id="KW-1185">Reference proteome</keyword>
<feature type="region of interest" description="Disordered" evidence="1">
    <location>
        <begin position="1520"/>
        <end position="1566"/>
    </location>
</feature>
<name>A0AAV2BB01_9ARAC</name>
<evidence type="ECO:0000256" key="1">
    <source>
        <dbReference type="SAM" id="MobiDB-lite"/>
    </source>
</evidence>